<evidence type="ECO:0000256" key="7">
    <source>
        <dbReference type="RuleBase" id="RU362091"/>
    </source>
</evidence>
<dbReference type="CDD" id="cd10322">
    <property type="entry name" value="SLC5sbd"/>
    <property type="match status" value="1"/>
</dbReference>
<dbReference type="EMBL" id="BNDS01000009">
    <property type="protein sequence ID" value="GHH98867.1"/>
    <property type="molecule type" value="Genomic_DNA"/>
</dbReference>
<protein>
    <submittedName>
        <fullName evidence="9">Sodium:solute symporter</fullName>
    </submittedName>
</protein>
<comment type="similarity">
    <text evidence="2 7">Belongs to the sodium:solute symporter (SSF) (TC 2.A.21) family.</text>
</comment>
<keyword evidence="10" id="KW-1185">Reference proteome</keyword>
<feature type="transmembrane region" description="Helical" evidence="8">
    <location>
        <begin position="360"/>
        <end position="382"/>
    </location>
</feature>
<comment type="caution">
    <text evidence="9">The sequence shown here is derived from an EMBL/GenBank/DDBJ whole genome shotgun (WGS) entry which is preliminary data.</text>
</comment>
<dbReference type="RefSeq" id="WP_191273101.1">
    <property type="nucleotide sequence ID" value="NZ_BNDS01000009.1"/>
</dbReference>
<feature type="transmembrane region" description="Helical" evidence="8">
    <location>
        <begin position="220"/>
        <end position="246"/>
    </location>
</feature>
<feature type="transmembrane region" description="Helical" evidence="8">
    <location>
        <begin position="73"/>
        <end position="94"/>
    </location>
</feature>
<organism evidence="9 10">
    <name type="scientific">Neobacillus kokaensis</name>
    <dbReference type="NCBI Taxonomy" id="2759023"/>
    <lineage>
        <taxon>Bacteria</taxon>
        <taxon>Bacillati</taxon>
        <taxon>Bacillota</taxon>
        <taxon>Bacilli</taxon>
        <taxon>Bacillales</taxon>
        <taxon>Bacillaceae</taxon>
        <taxon>Neobacillus</taxon>
    </lineage>
</organism>
<dbReference type="PANTHER" id="PTHR48086:SF7">
    <property type="entry name" value="SODIUM-SOLUTE SYMPORTER-RELATED"/>
    <property type="match status" value="1"/>
</dbReference>
<keyword evidence="4 8" id="KW-0812">Transmembrane</keyword>
<dbReference type="PROSITE" id="PS50283">
    <property type="entry name" value="NA_SOLUT_SYMP_3"/>
    <property type="match status" value="1"/>
</dbReference>
<feature type="transmembrane region" description="Helical" evidence="8">
    <location>
        <begin position="419"/>
        <end position="436"/>
    </location>
</feature>
<feature type="transmembrane region" description="Helical" evidence="8">
    <location>
        <begin position="120"/>
        <end position="142"/>
    </location>
</feature>
<feature type="transmembrane region" description="Helical" evidence="8">
    <location>
        <begin position="309"/>
        <end position="339"/>
    </location>
</feature>
<evidence type="ECO:0000256" key="3">
    <source>
        <dbReference type="ARBA" id="ARBA00022448"/>
    </source>
</evidence>
<keyword evidence="6 8" id="KW-0472">Membrane</keyword>
<gene>
    <name evidence="9" type="ORF">AM1BK_24100</name>
</gene>
<comment type="subcellular location">
    <subcellularLocation>
        <location evidence="1">Membrane</location>
        <topology evidence="1">Multi-pass membrane protein</topology>
    </subcellularLocation>
</comment>
<name>A0ABQ3N2E7_9BACI</name>
<evidence type="ECO:0000256" key="1">
    <source>
        <dbReference type="ARBA" id="ARBA00004141"/>
    </source>
</evidence>
<evidence type="ECO:0000313" key="10">
    <source>
        <dbReference type="Proteomes" id="UP000637074"/>
    </source>
</evidence>
<keyword evidence="3" id="KW-0813">Transport</keyword>
<dbReference type="InterPro" id="IPR001734">
    <property type="entry name" value="Na/solute_symporter"/>
</dbReference>
<dbReference type="InterPro" id="IPR050277">
    <property type="entry name" value="Sodium:Solute_Symporter"/>
</dbReference>
<evidence type="ECO:0000256" key="2">
    <source>
        <dbReference type="ARBA" id="ARBA00006434"/>
    </source>
</evidence>
<dbReference type="InterPro" id="IPR038377">
    <property type="entry name" value="Na/Glc_symporter_sf"/>
</dbReference>
<evidence type="ECO:0000256" key="4">
    <source>
        <dbReference type="ARBA" id="ARBA00022692"/>
    </source>
</evidence>
<feature type="transmembrane region" description="Helical" evidence="8">
    <location>
        <begin position="6"/>
        <end position="25"/>
    </location>
</feature>
<sequence length="481" mass="51719">MQISGLDLSLLILYLLGTLWIGYYSMKKISSFSDYSVAGRSMPFSLIFATIAATLVGGGATVGRVAFVYDTGIVVFLALLGVVISQLIIGFFFAPRISKMENVYSIGDIMEFYFGRSGQIISSILAFLFMISIFGVQVLALGRILEPVLGLPFITLTIIGALVTIVYTWAGGMLAVIYTDAMQFILLTVSIATAAVIGVVKMGGMTEIIEKVGAIDPGHLVFFGGPWTTGVFIATFLSFLLGEALAPHYIQRYAASKTANISKWSTVSFAIMYIFLTIVIMIIGLIGFVKFPGINGDVVFVTYAQKYLPIGIIGLLFGGLLAAVMSTGSSILNTAAVIFTRDIYGKYVNKNAPDQVLLKWTKYATIFVGIGGVIVSLCLPSVMGLMLYVFQLWAPSILPPMAIAILWGGPTERKVSPYAGPPAIIAGLLMTLLWLNVLGQPFGIPAIVMGILTNLLVFFITHSLTKNKIPSHLADNKSIKG</sequence>
<feature type="transmembrane region" description="Helical" evidence="8">
    <location>
        <begin position="148"/>
        <end position="169"/>
    </location>
</feature>
<dbReference type="PANTHER" id="PTHR48086">
    <property type="entry name" value="SODIUM/PROLINE SYMPORTER-RELATED"/>
    <property type="match status" value="1"/>
</dbReference>
<proteinExistence type="inferred from homology"/>
<dbReference type="Gene3D" id="1.20.1730.10">
    <property type="entry name" value="Sodium/glucose cotransporter"/>
    <property type="match status" value="1"/>
</dbReference>
<feature type="transmembrane region" description="Helical" evidence="8">
    <location>
        <begin position="267"/>
        <end position="289"/>
    </location>
</feature>
<evidence type="ECO:0000256" key="5">
    <source>
        <dbReference type="ARBA" id="ARBA00022989"/>
    </source>
</evidence>
<dbReference type="Pfam" id="PF00474">
    <property type="entry name" value="SSF"/>
    <property type="match status" value="1"/>
</dbReference>
<feature type="transmembrane region" description="Helical" evidence="8">
    <location>
        <begin position="442"/>
        <end position="461"/>
    </location>
</feature>
<feature type="transmembrane region" description="Helical" evidence="8">
    <location>
        <begin position="46"/>
        <end position="67"/>
    </location>
</feature>
<reference evidence="9 10" key="1">
    <citation type="journal article" date="2022" name="Int. J. Syst. Evol. Microbiol.">
        <title>Neobacillus kokaensis sp. nov., isolated from soil.</title>
        <authorList>
            <person name="Yuki K."/>
            <person name="Matsubara H."/>
            <person name="Yamaguchi S."/>
        </authorList>
    </citation>
    <scope>NUCLEOTIDE SEQUENCE [LARGE SCALE GENOMIC DNA]</scope>
    <source>
        <strain evidence="9 10">LOB 377</strain>
    </source>
</reference>
<feature type="transmembrane region" description="Helical" evidence="8">
    <location>
        <begin position="181"/>
        <end position="200"/>
    </location>
</feature>
<evidence type="ECO:0000313" key="9">
    <source>
        <dbReference type="EMBL" id="GHH98867.1"/>
    </source>
</evidence>
<evidence type="ECO:0000256" key="8">
    <source>
        <dbReference type="SAM" id="Phobius"/>
    </source>
</evidence>
<dbReference type="Proteomes" id="UP000637074">
    <property type="component" value="Unassembled WGS sequence"/>
</dbReference>
<feature type="transmembrane region" description="Helical" evidence="8">
    <location>
        <begin position="388"/>
        <end position="407"/>
    </location>
</feature>
<evidence type="ECO:0000256" key="6">
    <source>
        <dbReference type="ARBA" id="ARBA00023136"/>
    </source>
</evidence>
<accession>A0ABQ3N2E7</accession>
<keyword evidence="5 8" id="KW-1133">Transmembrane helix</keyword>